<dbReference type="EMBL" id="PJNB01000001">
    <property type="protein sequence ID" value="PKW15756.1"/>
    <property type="molecule type" value="Genomic_DNA"/>
</dbReference>
<protein>
    <submittedName>
        <fullName evidence="2">Uncharacterized protein DUF4383</fullName>
    </submittedName>
</protein>
<dbReference type="RefSeq" id="WP_010697037.1">
    <property type="nucleotide sequence ID" value="NZ_CP061007.1"/>
</dbReference>
<dbReference type="Pfam" id="PF14325">
    <property type="entry name" value="DUF4383"/>
    <property type="match status" value="1"/>
</dbReference>
<name>A0A2N3XYJ8_SACSN</name>
<dbReference type="Proteomes" id="UP000233786">
    <property type="component" value="Unassembled WGS sequence"/>
</dbReference>
<proteinExistence type="predicted"/>
<comment type="caution">
    <text evidence="2">The sequence shown here is derived from an EMBL/GenBank/DDBJ whole genome shotgun (WGS) entry which is preliminary data.</text>
</comment>
<accession>A0A2N3XYJ8</accession>
<keyword evidence="3" id="KW-1185">Reference proteome</keyword>
<feature type="transmembrane region" description="Helical" evidence="1">
    <location>
        <begin position="16"/>
        <end position="36"/>
    </location>
</feature>
<dbReference type="AlphaFoldDB" id="A0A2N3XYJ8"/>
<keyword evidence="1" id="KW-0472">Membrane</keyword>
<organism evidence="2 3">
    <name type="scientific">Saccharopolyspora spinosa</name>
    <dbReference type="NCBI Taxonomy" id="60894"/>
    <lineage>
        <taxon>Bacteria</taxon>
        <taxon>Bacillati</taxon>
        <taxon>Actinomycetota</taxon>
        <taxon>Actinomycetes</taxon>
        <taxon>Pseudonocardiales</taxon>
        <taxon>Pseudonocardiaceae</taxon>
        <taxon>Saccharopolyspora</taxon>
    </lineage>
</organism>
<evidence type="ECO:0000256" key="1">
    <source>
        <dbReference type="SAM" id="Phobius"/>
    </source>
</evidence>
<gene>
    <name evidence="2" type="ORF">A8926_3510</name>
</gene>
<evidence type="ECO:0000313" key="3">
    <source>
        <dbReference type="Proteomes" id="UP000233786"/>
    </source>
</evidence>
<keyword evidence="1" id="KW-0812">Transmembrane</keyword>
<feature type="transmembrane region" description="Helical" evidence="1">
    <location>
        <begin position="48"/>
        <end position="72"/>
    </location>
</feature>
<keyword evidence="1" id="KW-1133">Transmembrane helix</keyword>
<evidence type="ECO:0000313" key="2">
    <source>
        <dbReference type="EMBL" id="PKW15756.1"/>
    </source>
</evidence>
<sequence length="151" mass="16375">MDSRWASRWRRPETRWQLLLGAEGLVLVLLGLLGLANGGWRASGDVPVLAVFHLNTAHSVLLLIVGVLALLAAPWRRGVALFATLQMVGGVLLFVYGTAESTAGEGRTPFLLHPAENFMHAGLAVLGFIILCGVESTPRPARPRRRLVARH</sequence>
<feature type="transmembrane region" description="Helical" evidence="1">
    <location>
        <begin position="79"/>
        <end position="98"/>
    </location>
</feature>
<feature type="transmembrane region" description="Helical" evidence="1">
    <location>
        <begin position="118"/>
        <end position="137"/>
    </location>
</feature>
<reference evidence="2" key="1">
    <citation type="submission" date="2017-12" db="EMBL/GenBank/DDBJ databases">
        <title>Sequencing the genomes of 1000 Actinobacteria strains.</title>
        <authorList>
            <person name="Klenk H.-P."/>
        </authorList>
    </citation>
    <scope>NUCLEOTIDE SEQUENCE [LARGE SCALE GENOMIC DNA]</scope>
    <source>
        <strain evidence="2">DSM 44228</strain>
    </source>
</reference>